<gene>
    <name evidence="3" type="primary">etfB_3</name>
    <name evidence="3" type="ORF">DSCW_61370</name>
</gene>
<dbReference type="PANTHER" id="PTHR21294">
    <property type="entry name" value="ELECTRON TRANSFER FLAVOPROTEIN BETA-SUBUNIT"/>
    <property type="match status" value="1"/>
</dbReference>
<dbReference type="SUPFAM" id="SSF52402">
    <property type="entry name" value="Adenine nucleotide alpha hydrolases-like"/>
    <property type="match status" value="1"/>
</dbReference>
<keyword evidence="4" id="KW-1185">Reference proteome</keyword>
<dbReference type="InterPro" id="IPR014730">
    <property type="entry name" value="ETF_a/b_N"/>
</dbReference>
<dbReference type="InterPro" id="IPR014729">
    <property type="entry name" value="Rossmann-like_a/b/a_fold"/>
</dbReference>
<reference evidence="3 4" key="1">
    <citation type="submission" date="2019-11" db="EMBL/GenBank/DDBJ databases">
        <title>Comparative genomics of hydrocarbon-degrading Desulfosarcina strains.</title>
        <authorList>
            <person name="Watanabe M."/>
            <person name="Kojima H."/>
            <person name="Fukui M."/>
        </authorList>
    </citation>
    <scope>NUCLEOTIDE SEQUENCE [LARGE SCALE GENOMIC DNA]</scope>
    <source>
        <strain evidence="3 4">PP31</strain>
    </source>
</reference>
<dbReference type="Pfam" id="PF01012">
    <property type="entry name" value="ETF"/>
    <property type="match status" value="1"/>
</dbReference>
<proteinExistence type="predicted"/>
<protein>
    <submittedName>
        <fullName evidence="3">Electron transfer flavoprotein subunit beta</fullName>
    </submittedName>
</protein>
<dbReference type="Proteomes" id="UP000427769">
    <property type="component" value="Chromosome"/>
</dbReference>
<dbReference type="KEGG" id="dwd:DSCW_61370"/>
<dbReference type="GO" id="GO:0009055">
    <property type="term" value="F:electron transfer activity"/>
    <property type="evidence" value="ECO:0007669"/>
    <property type="project" value="InterPro"/>
</dbReference>
<organism evidence="3 4">
    <name type="scientific">Desulfosarcina widdelii</name>
    <dbReference type="NCBI Taxonomy" id="947919"/>
    <lineage>
        <taxon>Bacteria</taxon>
        <taxon>Pseudomonadati</taxon>
        <taxon>Thermodesulfobacteriota</taxon>
        <taxon>Desulfobacteria</taxon>
        <taxon>Desulfobacterales</taxon>
        <taxon>Desulfosarcinaceae</taxon>
        <taxon>Desulfosarcina</taxon>
    </lineage>
</organism>
<evidence type="ECO:0000313" key="3">
    <source>
        <dbReference type="EMBL" id="BBO78720.1"/>
    </source>
</evidence>
<dbReference type="CDD" id="cd01714">
    <property type="entry name" value="ETF_beta"/>
    <property type="match status" value="1"/>
</dbReference>
<dbReference type="SMART" id="SM00893">
    <property type="entry name" value="ETF"/>
    <property type="match status" value="1"/>
</dbReference>
<dbReference type="InterPro" id="IPR012255">
    <property type="entry name" value="ETF_b"/>
</dbReference>
<evidence type="ECO:0000259" key="2">
    <source>
        <dbReference type="SMART" id="SM00893"/>
    </source>
</evidence>
<evidence type="ECO:0000256" key="1">
    <source>
        <dbReference type="ARBA" id="ARBA00022982"/>
    </source>
</evidence>
<sequence length="268" mass="29375">MDRKMPFSAQQKNMTIYVCIKHVPDSAATITVTEKNRIDEKITFLINPYDEHALTEAARIRENASDTEVVAVCLGKPAAEATLRSAMAMGADRSILIETDQNHDSIFTARALAAAIRQDGRPWIVFTGKESIDSEGMQTHFRLAANLSIPAATNVIEVQATADEVQVACERDPGTVDRIRMIPPCVLGAGKGLNTPKYPTFPDIMKARKKEVRRIGLGELNIEPPAVTMTIEALTPAEERRTPKELTGSAAQIAERIVDILKNEAKVI</sequence>
<dbReference type="InterPro" id="IPR033948">
    <property type="entry name" value="ETF_beta_N"/>
</dbReference>
<dbReference type="PIRSF" id="PIRSF000090">
    <property type="entry name" value="Beta-ETF"/>
    <property type="match status" value="1"/>
</dbReference>
<dbReference type="Gene3D" id="3.40.50.620">
    <property type="entry name" value="HUPs"/>
    <property type="match status" value="1"/>
</dbReference>
<name>A0A5K7ZD19_9BACT</name>
<dbReference type="RefSeq" id="WP_231715601.1">
    <property type="nucleotide sequence ID" value="NZ_AP021875.1"/>
</dbReference>
<dbReference type="EMBL" id="AP021875">
    <property type="protein sequence ID" value="BBO78720.1"/>
    <property type="molecule type" value="Genomic_DNA"/>
</dbReference>
<keyword evidence="1" id="KW-0813">Transport</keyword>
<keyword evidence="1" id="KW-0249">Electron transport</keyword>
<feature type="domain" description="Electron transfer flavoprotein alpha/beta-subunit N-terminal" evidence="2">
    <location>
        <begin position="35"/>
        <end position="224"/>
    </location>
</feature>
<accession>A0A5K7ZD19</accession>
<dbReference type="AlphaFoldDB" id="A0A5K7ZD19"/>
<evidence type="ECO:0000313" key="4">
    <source>
        <dbReference type="Proteomes" id="UP000427769"/>
    </source>
</evidence>